<name>A0ABR3P989_9PEZI</name>
<dbReference type="PANTHER" id="PTHR33840:SF1">
    <property type="entry name" value="TLE1 PHOSPHOLIPASE DOMAIN-CONTAINING PROTEIN"/>
    <property type="match status" value="1"/>
</dbReference>
<sequence>MGWFGGQKLQTPSNVTRITHAIPCEDKFGSPQVVYYQAGVGTGLGIDDQLLGGATGSGLAEHIREGYSFLANNYGSGDLIYLLGFSRGAFTARSLAGLIGQLGLLNKKGLAYFYEIFEDWEHAGDPDFDGPLFLKNYHDEVTGAQYSLDTPANVPSRAVEYLREYRVLLQSLGLMHKAPARDNPAEEVRIQAVACWDTVGALGIPVNPFFQKFFKLPAFLRLKNLRWMDTSLTDNIMNAFQALALDEHRAPFSPAVWERPEGCKTNLKQVWFPGAHSGIGGGYDDTGSADISLAWMMDQLAGQSSTSTSPKDPEKWIQFDDDFIPYLHQLHRLWHQRNPPFASWAKGALYKSFKFPVSLLGWINRTPGRYRRLHKKTLKPQHGVRLRDTNELIHASVRARVDLGGAAPVDNPKDWHIWSSLLNLVHTILRRTGKEVYRPAALKGWLLRDGHDFHDDVAVNNVHLTQLRGSAPWYEWVGDDKHVAKGERLHEDHLGKFELQLLHLVTGKEEAEDIEASNRGADSTANLRRMQERERDARRSETI</sequence>
<dbReference type="Pfam" id="PF09994">
    <property type="entry name" value="T6SS_Tle1-like_cat"/>
    <property type="match status" value="1"/>
</dbReference>
<keyword evidence="4" id="KW-1185">Reference proteome</keyword>
<evidence type="ECO:0000259" key="2">
    <source>
        <dbReference type="Pfam" id="PF09994"/>
    </source>
</evidence>
<dbReference type="Proteomes" id="UP001562354">
    <property type="component" value="Unassembled WGS sequence"/>
</dbReference>
<evidence type="ECO:0000313" key="4">
    <source>
        <dbReference type="Proteomes" id="UP001562354"/>
    </source>
</evidence>
<feature type="domain" description="T6SS Phospholipase effector Tle1-like catalytic" evidence="2">
    <location>
        <begin position="8"/>
        <end position="299"/>
    </location>
</feature>
<dbReference type="PANTHER" id="PTHR33840">
    <property type="match status" value="1"/>
</dbReference>
<protein>
    <recommendedName>
        <fullName evidence="2">T6SS Phospholipase effector Tle1-like catalytic domain-containing protein</fullName>
    </recommendedName>
</protein>
<reference evidence="3 4" key="1">
    <citation type="submission" date="2024-07" db="EMBL/GenBank/DDBJ databases">
        <title>Draft sequence of the Neodothiora populina.</title>
        <authorList>
            <person name="Drown D.D."/>
            <person name="Schuette U.S."/>
            <person name="Buechlein A.B."/>
            <person name="Rusch D.R."/>
            <person name="Winton L.W."/>
            <person name="Adams G.A."/>
        </authorList>
    </citation>
    <scope>NUCLEOTIDE SEQUENCE [LARGE SCALE GENOMIC DNA]</scope>
    <source>
        <strain evidence="3 4">CPC 39397</strain>
    </source>
</reference>
<dbReference type="EMBL" id="JBFMKM010000012">
    <property type="protein sequence ID" value="KAL1302733.1"/>
    <property type="molecule type" value="Genomic_DNA"/>
</dbReference>
<accession>A0ABR3P989</accession>
<feature type="region of interest" description="Disordered" evidence="1">
    <location>
        <begin position="512"/>
        <end position="543"/>
    </location>
</feature>
<dbReference type="RefSeq" id="XP_069199009.1">
    <property type="nucleotide sequence ID" value="XM_069342508.1"/>
</dbReference>
<gene>
    <name evidence="3" type="ORF">AAFC00_003087</name>
</gene>
<comment type="caution">
    <text evidence="3">The sequence shown here is derived from an EMBL/GenBank/DDBJ whole genome shotgun (WGS) entry which is preliminary data.</text>
</comment>
<feature type="compositionally biased region" description="Basic and acidic residues" evidence="1">
    <location>
        <begin position="529"/>
        <end position="543"/>
    </location>
</feature>
<evidence type="ECO:0000256" key="1">
    <source>
        <dbReference type="SAM" id="MobiDB-lite"/>
    </source>
</evidence>
<organism evidence="3 4">
    <name type="scientific">Neodothiora populina</name>
    <dbReference type="NCBI Taxonomy" id="2781224"/>
    <lineage>
        <taxon>Eukaryota</taxon>
        <taxon>Fungi</taxon>
        <taxon>Dikarya</taxon>
        <taxon>Ascomycota</taxon>
        <taxon>Pezizomycotina</taxon>
        <taxon>Dothideomycetes</taxon>
        <taxon>Dothideomycetidae</taxon>
        <taxon>Dothideales</taxon>
        <taxon>Dothioraceae</taxon>
        <taxon>Neodothiora</taxon>
    </lineage>
</organism>
<dbReference type="GeneID" id="95976789"/>
<evidence type="ECO:0000313" key="3">
    <source>
        <dbReference type="EMBL" id="KAL1302733.1"/>
    </source>
</evidence>
<dbReference type="InterPro" id="IPR018712">
    <property type="entry name" value="Tle1-like_cat"/>
</dbReference>
<proteinExistence type="predicted"/>